<dbReference type="AlphaFoldDB" id="A0A1J7I3U8"/>
<gene>
    <name evidence="2" type="ORF">CONLIGDRAFT_638544</name>
</gene>
<protein>
    <submittedName>
        <fullName evidence="2">Uncharacterized protein</fullName>
    </submittedName>
</protein>
<dbReference type="Proteomes" id="UP000182658">
    <property type="component" value="Unassembled WGS sequence"/>
</dbReference>
<keyword evidence="3" id="KW-1185">Reference proteome</keyword>
<name>A0A1J7I3U8_9PEZI</name>
<evidence type="ECO:0000256" key="1">
    <source>
        <dbReference type="SAM" id="MobiDB-lite"/>
    </source>
</evidence>
<feature type="region of interest" description="Disordered" evidence="1">
    <location>
        <begin position="1"/>
        <end position="40"/>
    </location>
</feature>
<evidence type="ECO:0000313" key="2">
    <source>
        <dbReference type="EMBL" id="OIW22165.1"/>
    </source>
</evidence>
<reference evidence="2 3" key="1">
    <citation type="submission" date="2016-10" db="EMBL/GenBank/DDBJ databases">
        <title>Draft genome sequence of Coniochaeta ligniaria NRRL30616, a lignocellulolytic fungus for bioabatement of inhibitors in plant biomass hydrolysates.</title>
        <authorList>
            <consortium name="DOE Joint Genome Institute"/>
            <person name="Jimenez D.J."/>
            <person name="Hector R.E."/>
            <person name="Riley R."/>
            <person name="Sun H."/>
            <person name="Grigoriev I.V."/>
            <person name="Van Elsas J.D."/>
            <person name="Nichols N.N."/>
        </authorList>
    </citation>
    <scope>NUCLEOTIDE SEQUENCE [LARGE SCALE GENOMIC DNA]</scope>
    <source>
        <strain evidence="2 3">NRRL 30616</strain>
    </source>
</reference>
<sequence>MTLSTATSHQLNTPNLICNNIPNQTSHHPPDPQPNLVNHTVHKYNQNKPSSLLLMLHKVKAHRGESLSNPPLHHQPTSSSPAAKEPAQNNTRPSPRAHHGLPPPPVRRPRP</sequence>
<dbReference type="EMBL" id="KV875145">
    <property type="protein sequence ID" value="OIW22165.1"/>
    <property type="molecule type" value="Genomic_DNA"/>
</dbReference>
<organism evidence="2 3">
    <name type="scientific">Coniochaeta ligniaria NRRL 30616</name>
    <dbReference type="NCBI Taxonomy" id="1408157"/>
    <lineage>
        <taxon>Eukaryota</taxon>
        <taxon>Fungi</taxon>
        <taxon>Dikarya</taxon>
        <taxon>Ascomycota</taxon>
        <taxon>Pezizomycotina</taxon>
        <taxon>Sordariomycetes</taxon>
        <taxon>Sordariomycetidae</taxon>
        <taxon>Coniochaetales</taxon>
        <taxon>Coniochaetaceae</taxon>
        <taxon>Coniochaeta</taxon>
    </lineage>
</organism>
<dbReference type="InParanoid" id="A0A1J7I3U8"/>
<accession>A0A1J7I3U8</accession>
<evidence type="ECO:0000313" key="3">
    <source>
        <dbReference type="Proteomes" id="UP000182658"/>
    </source>
</evidence>
<proteinExistence type="predicted"/>
<feature type="region of interest" description="Disordered" evidence="1">
    <location>
        <begin position="60"/>
        <end position="111"/>
    </location>
</feature>
<feature type="compositionally biased region" description="Pro residues" evidence="1">
    <location>
        <begin position="101"/>
        <end position="111"/>
    </location>
</feature>
<feature type="compositionally biased region" description="Polar residues" evidence="1">
    <location>
        <begin position="1"/>
        <end position="27"/>
    </location>
</feature>
<feature type="compositionally biased region" description="Polar residues" evidence="1">
    <location>
        <begin position="75"/>
        <end position="93"/>
    </location>
</feature>